<feature type="domain" description="TRM5/TYW2-like methyltransferase" evidence="7">
    <location>
        <begin position="243"/>
        <end position="296"/>
    </location>
</feature>
<gene>
    <name evidence="8" type="ORF">EDD59_11285</name>
</gene>
<accession>A0A4R3K636</accession>
<dbReference type="InterPro" id="IPR056743">
    <property type="entry name" value="TRM5-TYW2-like_MTfase"/>
</dbReference>
<dbReference type="OrthoDB" id="9780707at2"/>
<keyword evidence="2" id="KW-0169">Cobalamin biosynthesis</keyword>
<evidence type="ECO:0000256" key="5">
    <source>
        <dbReference type="ARBA" id="ARBA00022691"/>
    </source>
</evidence>
<comment type="pathway">
    <text evidence="1">Cofactor biosynthesis; adenosylcobalamin biosynthesis.</text>
</comment>
<dbReference type="CDD" id="cd11644">
    <property type="entry name" value="Precorrin-6Y-MT"/>
    <property type="match status" value="1"/>
</dbReference>
<dbReference type="InterPro" id="IPR012818">
    <property type="entry name" value="CbiE"/>
</dbReference>
<comment type="caution">
    <text evidence="8">The sequence shown here is derived from an EMBL/GenBank/DDBJ whole genome shotgun (WGS) entry which is preliminary data.</text>
</comment>
<dbReference type="EMBL" id="SLZZ01000012">
    <property type="protein sequence ID" value="TCS78324.1"/>
    <property type="molecule type" value="Genomic_DNA"/>
</dbReference>
<protein>
    <submittedName>
        <fullName evidence="8">Precorrin-6Y C5,15-methyltransferase (Decarboxylating)</fullName>
    </submittedName>
</protein>
<evidence type="ECO:0000256" key="3">
    <source>
        <dbReference type="ARBA" id="ARBA00022603"/>
    </source>
</evidence>
<dbReference type="NCBIfam" id="TIGR02469">
    <property type="entry name" value="CbiT"/>
    <property type="match status" value="1"/>
</dbReference>
<dbReference type="RefSeq" id="WP_132381423.1">
    <property type="nucleotide sequence ID" value="NZ_SLZZ01000012.1"/>
</dbReference>
<evidence type="ECO:0000313" key="8">
    <source>
        <dbReference type="EMBL" id="TCS78324.1"/>
    </source>
</evidence>
<dbReference type="InterPro" id="IPR000878">
    <property type="entry name" value="4pyrrol_Mease"/>
</dbReference>
<evidence type="ECO:0000256" key="1">
    <source>
        <dbReference type="ARBA" id="ARBA00004953"/>
    </source>
</evidence>
<reference evidence="8 9" key="1">
    <citation type="submission" date="2019-03" db="EMBL/GenBank/DDBJ databases">
        <title>Genomic Encyclopedia of Type Strains, Phase IV (KMG-IV): sequencing the most valuable type-strain genomes for metagenomic binning, comparative biology and taxonomic classification.</title>
        <authorList>
            <person name="Goeker M."/>
        </authorList>
    </citation>
    <scope>NUCLEOTIDE SEQUENCE [LARGE SCALE GENOMIC DNA]</scope>
    <source>
        <strain evidence="8 9">DSM 29489</strain>
    </source>
</reference>
<dbReference type="InterPro" id="IPR035996">
    <property type="entry name" value="4pyrrol_Methylase_sf"/>
</dbReference>
<dbReference type="Gene3D" id="3.40.1010.10">
    <property type="entry name" value="Cobalt-precorrin-4 Transmethylase, Domain 1"/>
    <property type="match status" value="1"/>
</dbReference>
<evidence type="ECO:0000256" key="4">
    <source>
        <dbReference type="ARBA" id="ARBA00022679"/>
    </source>
</evidence>
<dbReference type="GO" id="GO:0008276">
    <property type="term" value="F:protein methyltransferase activity"/>
    <property type="evidence" value="ECO:0007669"/>
    <property type="project" value="InterPro"/>
</dbReference>
<dbReference type="Proteomes" id="UP000295726">
    <property type="component" value="Unassembled WGS sequence"/>
</dbReference>
<dbReference type="GO" id="GO:0032259">
    <property type="term" value="P:methylation"/>
    <property type="evidence" value="ECO:0007669"/>
    <property type="project" value="UniProtKB-KW"/>
</dbReference>
<keyword evidence="5" id="KW-0949">S-adenosyl-L-methionine</keyword>
<dbReference type="UniPathway" id="UPA00148"/>
<dbReference type="CDD" id="cd02440">
    <property type="entry name" value="AdoMet_MTases"/>
    <property type="match status" value="1"/>
</dbReference>
<dbReference type="Pfam" id="PF02475">
    <property type="entry name" value="TRM5-TYW2_MTfase"/>
    <property type="match status" value="1"/>
</dbReference>
<dbReference type="Pfam" id="PF00590">
    <property type="entry name" value="TP_methylase"/>
    <property type="match status" value="1"/>
</dbReference>
<dbReference type="AlphaFoldDB" id="A0A4R3K636"/>
<dbReference type="InterPro" id="IPR014777">
    <property type="entry name" value="4pyrrole_Mease_sub1"/>
</dbReference>
<keyword evidence="9" id="KW-1185">Reference proteome</keyword>
<dbReference type="NCBIfam" id="TIGR02467">
    <property type="entry name" value="CbiE"/>
    <property type="match status" value="1"/>
</dbReference>
<proteinExistence type="predicted"/>
<dbReference type="InterPro" id="IPR029063">
    <property type="entry name" value="SAM-dependent_MTases_sf"/>
</dbReference>
<sequence>MCKEKRMIYLTGIGMGNERLMTQEAREVFESCDCIIGAERMVQALQAYKKPIFVSYKPEEIYGLIKDHPEYQNVAVALSGDPGFYSGAKKIKEELFDYCVCTVPGISSVIYLAAKLGISWEDAELVSIHGRKQNFIYEIARNKKTFLLFGGLDCAREICDKIHYYGMEDVEFYIGKYLSYEKEEILHKTGAQVRPEDFEGLAAAYVQNSHPEKRVCRHIEDEEFIRGQVPMTKSEVRSVSLSKLVLKNTAVVYDVGAGTGSVSIEAALQSGSIKVYAIEKNPAGTELIRQNCRKFCCDNVEIIEGTAPEAFLPLEVPTHVFIGGSSGNLKEILKAVRKKNPQVRVVLNAISLETVREVMEAIEEKVLREPEIVQIMTSKSRELGRYHMMTGQNPVYIISDGIK</sequence>
<feature type="domain" description="Tetrapyrrole methylase" evidence="6">
    <location>
        <begin position="7"/>
        <end position="192"/>
    </location>
</feature>
<evidence type="ECO:0000259" key="6">
    <source>
        <dbReference type="Pfam" id="PF00590"/>
    </source>
</evidence>
<dbReference type="InterPro" id="IPR050714">
    <property type="entry name" value="Cobalamin_biosynth_MTase"/>
</dbReference>
<evidence type="ECO:0000313" key="9">
    <source>
        <dbReference type="Proteomes" id="UP000295726"/>
    </source>
</evidence>
<evidence type="ECO:0000259" key="7">
    <source>
        <dbReference type="Pfam" id="PF02475"/>
    </source>
</evidence>
<name>A0A4R3K636_9FIRM</name>
<evidence type="ECO:0000256" key="2">
    <source>
        <dbReference type="ARBA" id="ARBA00022573"/>
    </source>
</evidence>
<dbReference type="InterPro" id="IPR014008">
    <property type="entry name" value="Cbl_synth_MTase_CbiT"/>
</dbReference>
<dbReference type="GO" id="GO:0009236">
    <property type="term" value="P:cobalamin biosynthetic process"/>
    <property type="evidence" value="ECO:0007669"/>
    <property type="project" value="UniProtKB-UniPathway"/>
</dbReference>
<dbReference type="PANTHER" id="PTHR43182">
    <property type="entry name" value="COBALT-PRECORRIN-6B C(15)-METHYLTRANSFERASE (DECARBOXYLATING)"/>
    <property type="match status" value="1"/>
</dbReference>
<organism evidence="8 9">
    <name type="scientific">Muricomes intestini</name>
    <dbReference type="NCBI Taxonomy" id="1796634"/>
    <lineage>
        <taxon>Bacteria</taxon>
        <taxon>Bacillati</taxon>
        <taxon>Bacillota</taxon>
        <taxon>Clostridia</taxon>
        <taxon>Lachnospirales</taxon>
        <taxon>Lachnospiraceae</taxon>
        <taxon>Muricomes</taxon>
    </lineage>
</organism>
<dbReference type="PANTHER" id="PTHR43182:SF1">
    <property type="entry name" value="COBALT-PRECORRIN-7 C(5)-METHYLTRANSFERASE"/>
    <property type="match status" value="1"/>
</dbReference>
<dbReference type="SUPFAM" id="SSF53790">
    <property type="entry name" value="Tetrapyrrole methylase"/>
    <property type="match status" value="1"/>
</dbReference>
<dbReference type="Gene3D" id="3.40.50.150">
    <property type="entry name" value="Vaccinia Virus protein VP39"/>
    <property type="match status" value="1"/>
</dbReference>
<keyword evidence="3 8" id="KW-0489">Methyltransferase</keyword>
<keyword evidence="4 8" id="KW-0808">Transferase</keyword>
<dbReference type="SUPFAM" id="SSF53335">
    <property type="entry name" value="S-adenosyl-L-methionine-dependent methyltransferases"/>
    <property type="match status" value="1"/>
</dbReference>